<evidence type="ECO:0000313" key="3">
    <source>
        <dbReference type="Proteomes" id="UP000192257"/>
    </source>
</evidence>
<gene>
    <name evidence="2" type="ORF">TM35_001411000</name>
</gene>
<name>A0A1X0NDC7_9TRYP</name>
<feature type="transmembrane region" description="Helical" evidence="1">
    <location>
        <begin position="6"/>
        <end position="31"/>
    </location>
</feature>
<comment type="caution">
    <text evidence="2">The sequence shown here is derived from an EMBL/GenBank/DDBJ whole genome shotgun (WGS) entry which is preliminary data.</text>
</comment>
<evidence type="ECO:0000313" key="2">
    <source>
        <dbReference type="EMBL" id="ORC80836.1"/>
    </source>
</evidence>
<dbReference type="RefSeq" id="XP_028876818.1">
    <property type="nucleotide sequence ID" value="XM_029031888.1"/>
</dbReference>
<dbReference type="AlphaFoldDB" id="A0A1X0NDC7"/>
<keyword evidence="3" id="KW-1185">Reference proteome</keyword>
<dbReference type="VEuPathDB" id="TriTrypDB:TM35_001411000"/>
<dbReference type="GeneID" id="39991668"/>
<sequence>LLFVSSGGSVVVVVVVVVVASVFPATASWLLGASPPAGSALLTSFAVFEPTVFSTDEVLEGVLPVFWGVGAEGSSDCEPPAVSSLDGVVLLTLVWETDVSAFLLSPAGGRCSTLAVFLKCSSC</sequence>
<feature type="non-terminal residue" evidence="2">
    <location>
        <position position="123"/>
    </location>
</feature>
<organism evidence="2 3">
    <name type="scientific">Trypanosoma theileri</name>
    <dbReference type="NCBI Taxonomy" id="67003"/>
    <lineage>
        <taxon>Eukaryota</taxon>
        <taxon>Discoba</taxon>
        <taxon>Euglenozoa</taxon>
        <taxon>Kinetoplastea</taxon>
        <taxon>Metakinetoplastina</taxon>
        <taxon>Trypanosomatida</taxon>
        <taxon>Trypanosomatidae</taxon>
        <taxon>Trypanosoma</taxon>
    </lineage>
</organism>
<dbReference type="EMBL" id="NBCO01000141">
    <property type="protein sequence ID" value="ORC80836.1"/>
    <property type="molecule type" value="Genomic_DNA"/>
</dbReference>
<reference evidence="2 3" key="1">
    <citation type="submission" date="2017-03" db="EMBL/GenBank/DDBJ databases">
        <title>An alternative strategy for trypanosome survival in the mammalian bloodstream revealed through genome and transcriptome analysis of the ubiquitous bovine parasite Trypanosoma (Megatrypanum) theileri.</title>
        <authorList>
            <person name="Kelly S."/>
            <person name="Ivens A."/>
            <person name="Mott A."/>
            <person name="O'Neill E."/>
            <person name="Emms D."/>
            <person name="Macleod O."/>
            <person name="Voorheis P."/>
            <person name="Matthews J."/>
            <person name="Matthews K."/>
            <person name="Carrington M."/>
        </authorList>
    </citation>
    <scope>NUCLEOTIDE SEQUENCE [LARGE SCALE GENOMIC DNA]</scope>
    <source>
        <strain evidence="2">Edinburgh</strain>
    </source>
</reference>
<keyword evidence="1" id="KW-0472">Membrane</keyword>
<evidence type="ECO:0000256" key="1">
    <source>
        <dbReference type="SAM" id="Phobius"/>
    </source>
</evidence>
<dbReference type="Proteomes" id="UP000192257">
    <property type="component" value="Unassembled WGS sequence"/>
</dbReference>
<keyword evidence="1" id="KW-0812">Transmembrane</keyword>
<protein>
    <submittedName>
        <fullName evidence="2">Uncharacterized protein</fullName>
    </submittedName>
</protein>
<feature type="non-terminal residue" evidence="2">
    <location>
        <position position="1"/>
    </location>
</feature>
<keyword evidence="1" id="KW-1133">Transmembrane helix</keyword>
<proteinExistence type="predicted"/>
<accession>A0A1X0NDC7</accession>